<accession>A0A4C1ZEZ7</accession>
<feature type="chain" id="PRO_5020034997" evidence="1">
    <location>
        <begin position="17"/>
        <end position="118"/>
    </location>
</feature>
<comment type="caution">
    <text evidence="2">The sequence shown here is derived from an EMBL/GenBank/DDBJ whole genome shotgun (WGS) entry which is preliminary data.</text>
</comment>
<feature type="signal peptide" evidence="1">
    <location>
        <begin position="1"/>
        <end position="16"/>
    </location>
</feature>
<keyword evidence="1" id="KW-0732">Signal</keyword>
<keyword evidence="3" id="KW-1185">Reference proteome</keyword>
<dbReference type="Proteomes" id="UP000299102">
    <property type="component" value="Unassembled WGS sequence"/>
</dbReference>
<sequence length="118" mass="13773">MNLALLDLLRIKLVYGYLLDDRKFNNSVWPKLSSSNTDSNEPNLKILEPPITEIDCKEVWYPREEGRDTGSKEYAFRWRLTASERLAEQRNEEVTRLSRIRSAVRGNSMRVEVELSAI</sequence>
<dbReference type="EMBL" id="BGZK01001789">
    <property type="protein sequence ID" value="GBP86358.1"/>
    <property type="molecule type" value="Genomic_DNA"/>
</dbReference>
<proteinExistence type="predicted"/>
<evidence type="ECO:0000256" key="1">
    <source>
        <dbReference type="SAM" id="SignalP"/>
    </source>
</evidence>
<evidence type="ECO:0000313" key="3">
    <source>
        <dbReference type="Proteomes" id="UP000299102"/>
    </source>
</evidence>
<name>A0A4C1ZEZ7_EUMVA</name>
<dbReference type="AlphaFoldDB" id="A0A4C1ZEZ7"/>
<evidence type="ECO:0000313" key="2">
    <source>
        <dbReference type="EMBL" id="GBP86358.1"/>
    </source>
</evidence>
<gene>
    <name evidence="2" type="ORF">EVAR_55285_1</name>
</gene>
<organism evidence="2 3">
    <name type="scientific">Eumeta variegata</name>
    <name type="common">Bagworm moth</name>
    <name type="synonym">Eumeta japonica</name>
    <dbReference type="NCBI Taxonomy" id="151549"/>
    <lineage>
        <taxon>Eukaryota</taxon>
        <taxon>Metazoa</taxon>
        <taxon>Ecdysozoa</taxon>
        <taxon>Arthropoda</taxon>
        <taxon>Hexapoda</taxon>
        <taxon>Insecta</taxon>
        <taxon>Pterygota</taxon>
        <taxon>Neoptera</taxon>
        <taxon>Endopterygota</taxon>
        <taxon>Lepidoptera</taxon>
        <taxon>Glossata</taxon>
        <taxon>Ditrysia</taxon>
        <taxon>Tineoidea</taxon>
        <taxon>Psychidae</taxon>
        <taxon>Oiketicinae</taxon>
        <taxon>Eumeta</taxon>
    </lineage>
</organism>
<reference evidence="2 3" key="1">
    <citation type="journal article" date="2019" name="Commun. Biol.">
        <title>The bagworm genome reveals a unique fibroin gene that provides high tensile strength.</title>
        <authorList>
            <person name="Kono N."/>
            <person name="Nakamura H."/>
            <person name="Ohtoshi R."/>
            <person name="Tomita M."/>
            <person name="Numata K."/>
            <person name="Arakawa K."/>
        </authorList>
    </citation>
    <scope>NUCLEOTIDE SEQUENCE [LARGE SCALE GENOMIC DNA]</scope>
</reference>
<protein>
    <submittedName>
        <fullName evidence="2">Uncharacterized protein</fullName>
    </submittedName>
</protein>